<comment type="caution">
    <text evidence="2">The sequence shown here is derived from an EMBL/GenBank/DDBJ whole genome shotgun (WGS) entry which is preliminary data.</text>
</comment>
<accession>A0AAU9IEV4</accession>
<keyword evidence="3" id="KW-1185">Reference proteome</keyword>
<dbReference type="Proteomes" id="UP001162131">
    <property type="component" value="Unassembled WGS sequence"/>
</dbReference>
<dbReference type="AlphaFoldDB" id="A0AAU9IEV4"/>
<feature type="transmembrane region" description="Helical" evidence="1">
    <location>
        <begin position="7"/>
        <end position="25"/>
    </location>
</feature>
<dbReference type="InterPro" id="IPR009030">
    <property type="entry name" value="Growth_fac_rcpt_cys_sf"/>
</dbReference>
<keyword evidence="1" id="KW-0812">Transmembrane</keyword>
<dbReference type="SUPFAM" id="SSF57184">
    <property type="entry name" value="Growth factor receptor domain"/>
    <property type="match status" value="1"/>
</dbReference>
<evidence type="ECO:0000313" key="2">
    <source>
        <dbReference type="EMBL" id="CAG9313490.1"/>
    </source>
</evidence>
<evidence type="ECO:0000256" key="1">
    <source>
        <dbReference type="SAM" id="Phobius"/>
    </source>
</evidence>
<dbReference type="EMBL" id="CAJZBQ010000011">
    <property type="protein sequence ID" value="CAG9313490.1"/>
    <property type="molecule type" value="Genomic_DNA"/>
</dbReference>
<protein>
    <recommendedName>
        <fullName evidence="4">TNFR-Cys domain-containing protein</fullName>
    </recommendedName>
</protein>
<organism evidence="2 3">
    <name type="scientific">Blepharisma stoltei</name>
    <dbReference type="NCBI Taxonomy" id="1481888"/>
    <lineage>
        <taxon>Eukaryota</taxon>
        <taxon>Sar</taxon>
        <taxon>Alveolata</taxon>
        <taxon>Ciliophora</taxon>
        <taxon>Postciliodesmatophora</taxon>
        <taxon>Heterotrichea</taxon>
        <taxon>Heterotrichida</taxon>
        <taxon>Blepharismidae</taxon>
        <taxon>Blepharisma</taxon>
    </lineage>
</organism>
<keyword evidence="1" id="KW-1133">Transmembrane helix</keyword>
<reference evidence="2" key="1">
    <citation type="submission" date="2021-09" db="EMBL/GenBank/DDBJ databases">
        <authorList>
            <consortium name="AG Swart"/>
            <person name="Singh M."/>
            <person name="Singh A."/>
            <person name="Seah K."/>
            <person name="Emmerich C."/>
        </authorList>
    </citation>
    <scope>NUCLEOTIDE SEQUENCE</scope>
    <source>
        <strain evidence="2">ATCC30299</strain>
    </source>
</reference>
<evidence type="ECO:0000313" key="3">
    <source>
        <dbReference type="Proteomes" id="UP001162131"/>
    </source>
</evidence>
<gene>
    <name evidence="2" type="ORF">BSTOLATCC_MIC9307</name>
</gene>
<name>A0AAU9IEV4_9CILI</name>
<sequence>MVYSKPLNILVVLVLLSFAKGFLLLGDWRFVKLTEDTITQSINNWENSGEPAINSDDSTQINPFLSCNSISLNNAGFSLTADVTSIIATIEYAFGFWVNFESTISDKVFQFGIDSGPHYKVSSTVNGSLKVSYFSDATTTNSADDFSFTVPLNKYFFIVFHFMDGLGITLEVMLPGIEKISNTRVNYSMPGGNFLFGKGIKGKFHQVVATKSATINSSFDTITLNDGSTTSDLALPCTPETCIDSVCQNDNMGSQWCVSSKDYCTNCDATGCTACDPDSARNSGGWCQNCDGAAYELKNYRCCATANKCAECSTKSTKCDFCATGYFLNDDSATSTSCLSCIDSCTSCHPGPNCYACAEAITQIGTTCRADSIGFEVSFDGQNIVIDFAHALKTGLSKSSFTATSNSGSSIDASTWTITGCTAGLKQCIVNAPNVQESDLPITINFDFTQV</sequence>
<evidence type="ECO:0008006" key="4">
    <source>
        <dbReference type="Google" id="ProtNLM"/>
    </source>
</evidence>
<proteinExistence type="predicted"/>
<keyword evidence="1" id="KW-0472">Membrane</keyword>